<protein>
    <submittedName>
        <fullName evidence="2">Uncharacterized protein</fullName>
    </submittedName>
</protein>
<comment type="caution">
    <text evidence="2">The sequence shown here is derived from an EMBL/GenBank/DDBJ whole genome shotgun (WGS) entry which is preliminary data.</text>
</comment>
<feature type="region of interest" description="Disordered" evidence="1">
    <location>
        <begin position="76"/>
        <end position="98"/>
    </location>
</feature>
<evidence type="ECO:0000256" key="1">
    <source>
        <dbReference type="SAM" id="MobiDB-lite"/>
    </source>
</evidence>
<dbReference type="Proteomes" id="UP001328107">
    <property type="component" value="Unassembled WGS sequence"/>
</dbReference>
<evidence type="ECO:0000313" key="2">
    <source>
        <dbReference type="EMBL" id="GMR55280.1"/>
    </source>
</evidence>
<proteinExistence type="predicted"/>
<gene>
    <name evidence="2" type="ORF">PMAYCL1PPCAC_25475</name>
</gene>
<name>A0AAN5D3A9_9BILA</name>
<feature type="non-terminal residue" evidence="2">
    <location>
        <position position="1"/>
    </location>
</feature>
<feature type="compositionally biased region" description="Basic and acidic residues" evidence="1">
    <location>
        <begin position="88"/>
        <end position="98"/>
    </location>
</feature>
<dbReference type="AlphaFoldDB" id="A0AAN5D3A9"/>
<reference evidence="3" key="1">
    <citation type="submission" date="2022-10" db="EMBL/GenBank/DDBJ databases">
        <title>Genome assembly of Pristionchus species.</title>
        <authorList>
            <person name="Yoshida K."/>
            <person name="Sommer R.J."/>
        </authorList>
    </citation>
    <scope>NUCLEOTIDE SEQUENCE [LARGE SCALE GENOMIC DNA]</scope>
    <source>
        <strain evidence="3">RS5460</strain>
    </source>
</reference>
<sequence>HKSFGSERCTREYFRTYVNAAWQPLTADRILPIPRESQPDPLHERRHGDNKPCEWRTCIDQRTEVFSSHRFSLLPADASHTPSQCSSSERDSSASRYI</sequence>
<evidence type="ECO:0000313" key="3">
    <source>
        <dbReference type="Proteomes" id="UP001328107"/>
    </source>
</evidence>
<dbReference type="EMBL" id="BTRK01000005">
    <property type="protein sequence ID" value="GMR55280.1"/>
    <property type="molecule type" value="Genomic_DNA"/>
</dbReference>
<keyword evidence="3" id="KW-1185">Reference proteome</keyword>
<accession>A0AAN5D3A9</accession>
<organism evidence="2 3">
    <name type="scientific">Pristionchus mayeri</name>
    <dbReference type="NCBI Taxonomy" id="1317129"/>
    <lineage>
        <taxon>Eukaryota</taxon>
        <taxon>Metazoa</taxon>
        <taxon>Ecdysozoa</taxon>
        <taxon>Nematoda</taxon>
        <taxon>Chromadorea</taxon>
        <taxon>Rhabditida</taxon>
        <taxon>Rhabditina</taxon>
        <taxon>Diplogasteromorpha</taxon>
        <taxon>Diplogasteroidea</taxon>
        <taxon>Neodiplogasteridae</taxon>
        <taxon>Pristionchus</taxon>
    </lineage>
</organism>